<dbReference type="InterPro" id="IPR021246">
    <property type="entry name" value="DUF2797"/>
</dbReference>
<gene>
    <name evidence="1" type="ORF">PSU93_08325</name>
</gene>
<organism evidence="1 2">
    <name type="scientific">Candidatus Methylobacter titanis</name>
    <dbReference type="NCBI Taxonomy" id="3053457"/>
    <lineage>
        <taxon>Bacteria</taxon>
        <taxon>Pseudomonadati</taxon>
        <taxon>Pseudomonadota</taxon>
        <taxon>Gammaproteobacteria</taxon>
        <taxon>Methylococcales</taxon>
        <taxon>Methylococcaceae</taxon>
        <taxon>Methylobacter</taxon>
    </lineage>
</organism>
<sequence length="275" mass="30546">MQGPLRKMHAHLEPDSSKPVQYELPLGVQLIALNPLIGKSIKLSYTGKICCVHCNRSIKKSFNQGYCYPCFISLAQCDMCIMKPETCHYAAGTCREPSWGEAFCLQPHVVYLANSSSIKVGITRQTQIPTRWIDQGAVQAMPIFKVQSRYISGLVEIAIAKHVSDKTSWQQMLKMKAEPVDLVVKRDELIAVCAVELADISQRFGVDAIELLVDASPVDIHFPVDSYPVKVKSFNLDKSPEVSGVLHGIKGQYLLLDTGVINIRKFAGYEVEFSA</sequence>
<evidence type="ECO:0000313" key="2">
    <source>
        <dbReference type="Proteomes" id="UP001160519"/>
    </source>
</evidence>
<dbReference type="AlphaFoldDB" id="A0AA43Q3L7"/>
<comment type="caution">
    <text evidence="1">The sequence shown here is derived from an EMBL/GenBank/DDBJ whole genome shotgun (WGS) entry which is preliminary data.</text>
</comment>
<evidence type="ECO:0000313" key="1">
    <source>
        <dbReference type="EMBL" id="MDI1231138.1"/>
    </source>
</evidence>
<keyword evidence="2" id="KW-1185">Reference proteome</keyword>
<protein>
    <submittedName>
        <fullName evidence="1">DUF2797 domain-containing protein</fullName>
    </submittedName>
</protein>
<reference evidence="1" key="1">
    <citation type="submission" date="2023-01" db="EMBL/GenBank/DDBJ databases">
        <title>Biogeochemical cycle of methane in antarctic sediments.</title>
        <authorList>
            <person name="Roldan D.M."/>
            <person name="Menes R.J."/>
        </authorList>
    </citation>
    <scope>NUCLEOTIDE SEQUENCE [LARGE SCALE GENOMIC DNA]</scope>
    <source>
        <strain evidence="1">K-2018 MAG008</strain>
    </source>
</reference>
<dbReference type="Pfam" id="PF10977">
    <property type="entry name" value="DUF2797"/>
    <property type="match status" value="1"/>
</dbReference>
<name>A0AA43Q3L7_9GAMM</name>
<proteinExistence type="predicted"/>
<dbReference type="Proteomes" id="UP001160519">
    <property type="component" value="Unassembled WGS sequence"/>
</dbReference>
<accession>A0AA43Q3L7</accession>
<dbReference type="EMBL" id="JAQSDF010000022">
    <property type="protein sequence ID" value="MDI1231138.1"/>
    <property type="molecule type" value="Genomic_DNA"/>
</dbReference>